<keyword evidence="2" id="KW-1185">Reference proteome</keyword>
<accession>A0A8S4SNU1</accession>
<proteinExistence type="predicted"/>
<dbReference type="EMBL" id="CAKXAJ010026408">
    <property type="protein sequence ID" value="CAH2267930.1"/>
    <property type="molecule type" value="Genomic_DNA"/>
</dbReference>
<dbReference type="OrthoDB" id="7485060at2759"/>
<dbReference type="Proteomes" id="UP000838756">
    <property type="component" value="Unassembled WGS sequence"/>
</dbReference>
<gene>
    <name evidence="1" type="primary">jg8392</name>
    <name evidence="1" type="ORF">PAEG_LOCUS26410</name>
</gene>
<organism evidence="1 2">
    <name type="scientific">Pararge aegeria aegeria</name>
    <dbReference type="NCBI Taxonomy" id="348720"/>
    <lineage>
        <taxon>Eukaryota</taxon>
        <taxon>Metazoa</taxon>
        <taxon>Ecdysozoa</taxon>
        <taxon>Arthropoda</taxon>
        <taxon>Hexapoda</taxon>
        <taxon>Insecta</taxon>
        <taxon>Pterygota</taxon>
        <taxon>Neoptera</taxon>
        <taxon>Endopterygota</taxon>
        <taxon>Lepidoptera</taxon>
        <taxon>Glossata</taxon>
        <taxon>Ditrysia</taxon>
        <taxon>Papilionoidea</taxon>
        <taxon>Nymphalidae</taxon>
        <taxon>Satyrinae</taxon>
        <taxon>Satyrini</taxon>
        <taxon>Parargina</taxon>
        <taxon>Pararge</taxon>
    </lineage>
</organism>
<protein>
    <submittedName>
        <fullName evidence="1">Jg8392 protein</fullName>
    </submittedName>
</protein>
<name>A0A8S4SNU1_9NEOP</name>
<reference evidence="1" key="1">
    <citation type="submission" date="2022-03" db="EMBL/GenBank/DDBJ databases">
        <authorList>
            <person name="Lindestad O."/>
        </authorList>
    </citation>
    <scope>NUCLEOTIDE SEQUENCE</scope>
</reference>
<comment type="caution">
    <text evidence="1">The sequence shown here is derived from an EMBL/GenBank/DDBJ whole genome shotgun (WGS) entry which is preliminary data.</text>
</comment>
<evidence type="ECO:0000313" key="1">
    <source>
        <dbReference type="EMBL" id="CAH2267930.1"/>
    </source>
</evidence>
<sequence>MRGKCKARLKLDDDGYVIDGFLEHCHSPPVYHRASDGLENTDSPYKSWQGPDVQRLHVFVSEWEEGFVLFATHQGKLQCKTEA</sequence>
<evidence type="ECO:0000313" key="2">
    <source>
        <dbReference type="Proteomes" id="UP000838756"/>
    </source>
</evidence>
<dbReference type="AlphaFoldDB" id="A0A8S4SNU1"/>